<evidence type="ECO:0000313" key="2">
    <source>
        <dbReference type="Proteomes" id="UP000006377"/>
    </source>
</evidence>
<dbReference type="KEGG" id="pla:Plav_1615"/>
<name>A7HTK1_PARL1</name>
<protein>
    <submittedName>
        <fullName evidence="1">Uncharacterized protein</fullName>
    </submittedName>
</protein>
<dbReference type="eggNOG" id="ENOG5032T5M">
    <property type="taxonomic scope" value="Bacteria"/>
</dbReference>
<dbReference type="OrthoDB" id="7594189at2"/>
<reference evidence="1 2" key="1">
    <citation type="journal article" date="2011" name="Stand. Genomic Sci.">
        <title>Complete genome sequence of Parvibaculum lavamentivorans type strain (DS-1(T)).</title>
        <authorList>
            <person name="Schleheck D."/>
            <person name="Weiss M."/>
            <person name="Pitluck S."/>
            <person name="Bruce D."/>
            <person name="Land M.L."/>
            <person name="Han S."/>
            <person name="Saunders E."/>
            <person name="Tapia R."/>
            <person name="Detter C."/>
            <person name="Brettin T."/>
            <person name="Han J."/>
            <person name="Woyke T."/>
            <person name="Goodwin L."/>
            <person name="Pennacchio L."/>
            <person name="Nolan M."/>
            <person name="Cook A.M."/>
            <person name="Kjelleberg S."/>
            <person name="Thomas T."/>
        </authorList>
    </citation>
    <scope>NUCLEOTIDE SEQUENCE [LARGE SCALE GENOMIC DNA]</scope>
    <source>
        <strain evidence="2">DS-1 / DSM 13023 / NCIMB 13966</strain>
    </source>
</reference>
<evidence type="ECO:0000313" key="1">
    <source>
        <dbReference type="EMBL" id="ABS63234.1"/>
    </source>
</evidence>
<gene>
    <name evidence="1" type="ordered locus">Plav_1615</name>
</gene>
<dbReference type="NCBIfam" id="NF047386">
    <property type="entry name" value="T4SS_SepA_fam"/>
    <property type="match status" value="1"/>
</dbReference>
<dbReference type="AlphaFoldDB" id="A7HTK1"/>
<dbReference type="HOGENOM" id="CLU_112816_0_0_5"/>
<dbReference type="STRING" id="402881.Plav_1615"/>
<accession>A7HTK1</accession>
<organism evidence="1 2">
    <name type="scientific">Parvibaculum lavamentivorans (strain DS-1 / DSM 13023 / NCIMB 13966)</name>
    <dbReference type="NCBI Taxonomy" id="402881"/>
    <lineage>
        <taxon>Bacteria</taxon>
        <taxon>Pseudomonadati</taxon>
        <taxon>Pseudomonadota</taxon>
        <taxon>Alphaproteobacteria</taxon>
        <taxon>Hyphomicrobiales</taxon>
        <taxon>Parvibaculaceae</taxon>
        <taxon>Parvibaculum</taxon>
    </lineage>
</organism>
<dbReference type="Proteomes" id="UP000006377">
    <property type="component" value="Chromosome"/>
</dbReference>
<keyword evidence="2" id="KW-1185">Reference proteome</keyword>
<dbReference type="RefSeq" id="WP_012110522.1">
    <property type="nucleotide sequence ID" value="NC_009719.1"/>
</dbReference>
<sequence length="190" mass="21380">MIEHEIRISAATFQRLQQHAVPFVDTTPEAVINRALDALEGTRPSVASRTSAPAPTMERRIDPRALPRLTHTKVLSAEIDGKFIERPNWNHLLDEILLIAAKRFRSFDELRSHCPANLVQGKKETDGFAYLQKIDLSVQRQDSNAACRTIVTLAERLGIALEISFIWRPKMDALYPGERGLIKLTGSQTL</sequence>
<dbReference type="EMBL" id="CP000774">
    <property type="protein sequence ID" value="ABS63234.1"/>
    <property type="molecule type" value="Genomic_DNA"/>
</dbReference>
<proteinExistence type="predicted"/>